<dbReference type="InterPro" id="IPR003599">
    <property type="entry name" value="Ig_sub"/>
</dbReference>
<feature type="non-terminal residue" evidence="4">
    <location>
        <position position="858"/>
    </location>
</feature>
<name>A0A7R5KDH5_9PASS</name>
<dbReference type="InterPro" id="IPR036179">
    <property type="entry name" value="Ig-like_dom_sf"/>
</dbReference>
<dbReference type="FunFam" id="2.60.40.10:FF:000921">
    <property type="entry name" value="sialoadhesin isoform X1"/>
    <property type="match status" value="1"/>
</dbReference>
<dbReference type="SMART" id="SM00408">
    <property type="entry name" value="IGc2"/>
    <property type="match status" value="7"/>
</dbReference>
<feature type="non-terminal residue" evidence="4">
    <location>
        <position position="1"/>
    </location>
</feature>
<dbReference type="InterPro" id="IPR013783">
    <property type="entry name" value="Ig-like_fold"/>
</dbReference>
<dbReference type="AlphaFoldDB" id="A0A7R5KDH5"/>
<dbReference type="GO" id="GO:0005769">
    <property type="term" value="C:early endosome"/>
    <property type="evidence" value="ECO:0007669"/>
    <property type="project" value="TreeGrafter"/>
</dbReference>
<evidence type="ECO:0000313" key="3">
    <source>
        <dbReference type="Proteomes" id="UP000504627"/>
    </source>
</evidence>
<dbReference type="Pfam" id="PF07686">
    <property type="entry name" value="V-set"/>
    <property type="match status" value="1"/>
</dbReference>
<dbReference type="Proteomes" id="UP000504627">
    <property type="component" value="Unplaced"/>
</dbReference>
<dbReference type="InterPro" id="IPR013106">
    <property type="entry name" value="Ig_V-set"/>
</dbReference>
<dbReference type="Pfam" id="PF07679">
    <property type="entry name" value="I-set"/>
    <property type="match status" value="3"/>
</dbReference>
<feature type="domain" description="Ig-like" evidence="2">
    <location>
        <begin position="679"/>
        <end position="757"/>
    </location>
</feature>
<evidence type="ECO:0000259" key="2">
    <source>
        <dbReference type="PROSITE" id="PS50835"/>
    </source>
</evidence>
<dbReference type="SUPFAM" id="SSF48726">
    <property type="entry name" value="Immunoglobulin"/>
    <property type="match status" value="9"/>
</dbReference>
<feature type="domain" description="Ig-like" evidence="2">
    <location>
        <begin position="299"/>
        <end position="389"/>
    </location>
</feature>
<dbReference type="GO" id="GO:0075512">
    <property type="term" value="P:clathrin-dependent endocytosis of virus by host cell"/>
    <property type="evidence" value="ECO:0007669"/>
    <property type="project" value="TreeGrafter"/>
</dbReference>
<dbReference type="Pfam" id="PF13927">
    <property type="entry name" value="Ig_3"/>
    <property type="match status" value="1"/>
</dbReference>
<keyword evidence="3" id="KW-1185">Reference proteome</keyword>
<dbReference type="GO" id="GO:0005770">
    <property type="term" value="C:late endosome"/>
    <property type="evidence" value="ECO:0007669"/>
    <property type="project" value="TreeGrafter"/>
</dbReference>
<protein>
    <submittedName>
        <fullName evidence="4">Sialoadhesin-like</fullName>
    </submittedName>
</protein>
<feature type="region of interest" description="Disordered" evidence="1">
    <location>
        <begin position="119"/>
        <end position="144"/>
    </location>
</feature>
<dbReference type="CDD" id="cd00096">
    <property type="entry name" value="Ig"/>
    <property type="match status" value="1"/>
</dbReference>
<dbReference type="SMART" id="SM00409">
    <property type="entry name" value="IG"/>
    <property type="match status" value="9"/>
</dbReference>
<dbReference type="PROSITE" id="PS50835">
    <property type="entry name" value="IG_LIKE"/>
    <property type="match status" value="8"/>
</dbReference>
<dbReference type="GO" id="GO:0005886">
    <property type="term" value="C:plasma membrane"/>
    <property type="evidence" value="ECO:0007669"/>
    <property type="project" value="TreeGrafter"/>
</dbReference>
<reference evidence="4" key="1">
    <citation type="submission" date="2025-08" db="UniProtKB">
        <authorList>
            <consortium name="RefSeq"/>
        </authorList>
    </citation>
    <scope>IDENTIFICATION</scope>
    <source>
        <tissue evidence="4">Muscle</tissue>
    </source>
</reference>
<dbReference type="Pfam" id="PF13895">
    <property type="entry name" value="Ig_2"/>
    <property type="match status" value="3"/>
</dbReference>
<dbReference type="GeneID" id="113987201"/>
<dbReference type="InterPro" id="IPR003598">
    <property type="entry name" value="Ig_sub2"/>
</dbReference>
<dbReference type="PANTHER" id="PTHR47243:SF1">
    <property type="entry name" value="SIALOADHESIN"/>
    <property type="match status" value="1"/>
</dbReference>
<dbReference type="InParanoid" id="A0A7R5KDH5"/>
<proteinExistence type="predicted"/>
<dbReference type="GO" id="GO:0046790">
    <property type="term" value="F:virion binding"/>
    <property type="evidence" value="ECO:0007669"/>
    <property type="project" value="TreeGrafter"/>
</dbReference>
<gene>
    <name evidence="4" type="primary">LOC113987201</name>
</gene>
<sequence>LGSWGVSYPQSVRGLGGSCVVVPCTLSYPEDVATAQGIVAIWYKDYDGPRTPVFHSAAPQEVDARFRGRAQLLGDPSARNCTLLLRGVTPGDGGPYRFRFEIVGGDRWSAARDVVLSVSEEPEPPSAAAPQDLREGQSSSLECSTPYACPGGDTVLRWEGHDPRAATLAGRLQLDTSGVGQQLTLSTSFSWRDHGKKLLCEVSHGSGKASTEVVLRVRHAPKDVQVRVSPSSGNIHVGATVALSCEVGSSHPPVSGYLWYKDGAAVGSERVLTLRGVRREDHGRYHCEALNALGAGTAPATTLHVFSAEVSASPAAEVREGTATTLSCDVPGREGQDLNYTWYRNGAWLQEGTAHTLLFPAVAAGDAGYYSCKVANGQGSDTAQPLSLSVTYPPRTPTLTLFQETQGGRLVIVRCAVDSHPPATLAIDRDGTVLATSGPQVAPPQRFGVAASRNALRLEIRAAGPRDSGKYRCTATNAHGSASAAKDLLTRGAELLIQPSAEVPEGTAVTLTCVGTGEAAGEPLYTWYRNGQRLREGPAPTLSFPSVRGDDAGAFQCRVRGSNGSDSGASGAVPLRVLYPPRPPVLSSFLQSRGGRRGILQCSVQSDPESNLTLRRGDALLACTGGCPPAPRVRVTPSYNSLRVEIQDVVLEDEGTYVCQAGNARGSASAALEFRADTATVTVSPSSHVPEGDSANLTCHLSSDSPAVPNVTWYHNGQWVAEGSTLVLGRVASAHSGLYRCQASTGSGTRSSPAVLLDVLYPPRAPQLRAFLEAERGRLAVLECSVGSNPPARLALLRGPDPVATGSGGSGPRVRVRAAPNSLRVEIREVTPADDGTYRCSASNALGTAETALYLRVQ</sequence>
<dbReference type="Gene3D" id="2.60.40.10">
    <property type="entry name" value="Immunoglobulins"/>
    <property type="match status" value="9"/>
</dbReference>
<dbReference type="InterPro" id="IPR007110">
    <property type="entry name" value="Ig-like_dom"/>
</dbReference>
<dbReference type="InterPro" id="IPR013098">
    <property type="entry name" value="Ig_I-set"/>
</dbReference>
<accession>A0A7R5KDH5</accession>
<feature type="domain" description="Ig-like" evidence="2">
    <location>
        <begin position="122"/>
        <end position="216"/>
    </location>
</feature>
<evidence type="ECO:0000313" key="4">
    <source>
        <dbReference type="RefSeq" id="XP_039235022.1"/>
    </source>
</evidence>
<evidence type="ECO:0000256" key="1">
    <source>
        <dbReference type="SAM" id="MobiDB-lite"/>
    </source>
</evidence>
<feature type="domain" description="Ig-like" evidence="2">
    <location>
        <begin position="766"/>
        <end position="858"/>
    </location>
</feature>
<dbReference type="RefSeq" id="XP_039235022.1">
    <property type="nucleotide sequence ID" value="XM_039379088.1"/>
</dbReference>
<feature type="domain" description="Ig-like" evidence="2">
    <location>
        <begin position="581"/>
        <end position="675"/>
    </location>
</feature>
<feature type="domain" description="Ig-like" evidence="2">
    <location>
        <begin position="493"/>
        <end position="576"/>
    </location>
</feature>
<feature type="domain" description="Ig-like" evidence="2">
    <location>
        <begin position="397"/>
        <end position="489"/>
    </location>
</feature>
<feature type="domain" description="Ig-like" evidence="2">
    <location>
        <begin position="221"/>
        <end position="291"/>
    </location>
</feature>
<organism evidence="3 4">
    <name type="scientific">Pipra filicauda</name>
    <name type="common">Wire-tailed manakin</name>
    <dbReference type="NCBI Taxonomy" id="649802"/>
    <lineage>
        <taxon>Eukaryota</taxon>
        <taxon>Metazoa</taxon>
        <taxon>Chordata</taxon>
        <taxon>Craniata</taxon>
        <taxon>Vertebrata</taxon>
        <taxon>Euteleostomi</taxon>
        <taxon>Archelosauria</taxon>
        <taxon>Archosauria</taxon>
        <taxon>Dinosauria</taxon>
        <taxon>Saurischia</taxon>
        <taxon>Theropoda</taxon>
        <taxon>Coelurosauria</taxon>
        <taxon>Aves</taxon>
        <taxon>Neognathae</taxon>
        <taxon>Neoaves</taxon>
        <taxon>Telluraves</taxon>
        <taxon>Australaves</taxon>
        <taxon>Passeriformes</taxon>
        <taxon>Pipridae</taxon>
        <taxon>Pipra</taxon>
    </lineage>
</organism>
<dbReference type="PANTHER" id="PTHR47243">
    <property type="entry name" value="SIALOADHESIN"/>
    <property type="match status" value="1"/>
</dbReference>
<dbReference type="SMART" id="SM00406">
    <property type="entry name" value="IGv"/>
    <property type="match status" value="3"/>
</dbReference>